<sequence>ALPLLPELSMENPSWVICRNAQTKRKVLHLRSWSDPACWEDVATARLWCWALSERDEEARSSQ</sequence>
<gene>
    <name evidence="1" type="ORF">EVOR1521_LOCUS18327</name>
</gene>
<keyword evidence="2" id="KW-1185">Reference proteome</keyword>
<evidence type="ECO:0000313" key="2">
    <source>
        <dbReference type="Proteomes" id="UP001178507"/>
    </source>
</evidence>
<comment type="caution">
    <text evidence="1">The sequence shown here is derived from an EMBL/GenBank/DDBJ whole genome shotgun (WGS) entry which is preliminary data.</text>
</comment>
<feature type="non-terminal residue" evidence="1">
    <location>
        <position position="63"/>
    </location>
</feature>
<evidence type="ECO:0000313" key="1">
    <source>
        <dbReference type="EMBL" id="CAJ1393474.1"/>
    </source>
</evidence>
<dbReference type="EMBL" id="CAUJNA010002567">
    <property type="protein sequence ID" value="CAJ1393474.1"/>
    <property type="molecule type" value="Genomic_DNA"/>
</dbReference>
<dbReference type="Proteomes" id="UP001178507">
    <property type="component" value="Unassembled WGS sequence"/>
</dbReference>
<dbReference type="AlphaFoldDB" id="A0AA36IVD5"/>
<organism evidence="1 2">
    <name type="scientific">Effrenium voratum</name>
    <dbReference type="NCBI Taxonomy" id="2562239"/>
    <lineage>
        <taxon>Eukaryota</taxon>
        <taxon>Sar</taxon>
        <taxon>Alveolata</taxon>
        <taxon>Dinophyceae</taxon>
        <taxon>Suessiales</taxon>
        <taxon>Symbiodiniaceae</taxon>
        <taxon>Effrenium</taxon>
    </lineage>
</organism>
<protein>
    <submittedName>
        <fullName evidence="1">Uncharacterized protein</fullName>
    </submittedName>
</protein>
<name>A0AA36IVD5_9DINO</name>
<proteinExistence type="predicted"/>
<accession>A0AA36IVD5</accession>
<reference evidence="1" key="1">
    <citation type="submission" date="2023-08" db="EMBL/GenBank/DDBJ databases">
        <authorList>
            <person name="Chen Y."/>
            <person name="Shah S."/>
            <person name="Dougan E. K."/>
            <person name="Thang M."/>
            <person name="Chan C."/>
        </authorList>
    </citation>
    <scope>NUCLEOTIDE SEQUENCE</scope>
</reference>